<evidence type="ECO:0000313" key="1">
    <source>
        <dbReference type="EMBL" id="MDR6845177.1"/>
    </source>
</evidence>
<keyword evidence="2" id="KW-1185">Reference proteome</keyword>
<organism evidence="1 2">
    <name type="scientific">Flavobacterium granuli</name>
    <dbReference type="NCBI Taxonomy" id="280093"/>
    <lineage>
        <taxon>Bacteria</taxon>
        <taxon>Pseudomonadati</taxon>
        <taxon>Bacteroidota</taxon>
        <taxon>Flavobacteriia</taxon>
        <taxon>Flavobacteriales</taxon>
        <taxon>Flavobacteriaceae</taxon>
        <taxon>Flavobacterium</taxon>
    </lineage>
</organism>
<dbReference type="Pfam" id="PF25788">
    <property type="entry name" value="Ig_Rha78A_N"/>
    <property type="match status" value="1"/>
</dbReference>
<reference evidence="1 2" key="1">
    <citation type="submission" date="2023-07" db="EMBL/GenBank/DDBJ databases">
        <title>Sorghum-associated microbial communities from plants grown in Nebraska, USA.</title>
        <authorList>
            <person name="Schachtman D."/>
        </authorList>
    </citation>
    <scope>NUCLEOTIDE SEQUENCE [LARGE SCALE GENOMIC DNA]</scope>
    <source>
        <strain evidence="1 2">BE124</strain>
    </source>
</reference>
<dbReference type="RefSeq" id="WP_310006231.1">
    <property type="nucleotide sequence ID" value="NZ_JAVDTX010000004.1"/>
</dbReference>
<proteinExistence type="predicted"/>
<name>A0ABU1S2C0_9FLAO</name>
<evidence type="ECO:0000313" key="2">
    <source>
        <dbReference type="Proteomes" id="UP001261871"/>
    </source>
</evidence>
<gene>
    <name evidence="1" type="ORF">J2W95_001884</name>
</gene>
<comment type="caution">
    <text evidence="1">The sequence shown here is derived from an EMBL/GenBank/DDBJ whole genome shotgun (WGS) entry which is preliminary data.</text>
</comment>
<dbReference type="InterPro" id="IPR013783">
    <property type="entry name" value="Ig-like_fold"/>
</dbReference>
<dbReference type="EMBL" id="JAVDTX010000004">
    <property type="protein sequence ID" value="MDR6845177.1"/>
    <property type="molecule type" value="Genomic_DNA"/>
</dbReference>
<protein>
    <recommendedName>
        <fullName evidence="3">Alpha-rhamnosidase</fullName>
    </recommendedName>
</protein>
<dbReference type="Proteomes" id="UP001261871">
    <property type="component" value="Unassembled WGS sequence"/>
</dbReference>
<evidence type="ECO:0008006" key="3">
    <source>
        <dbReference type="Google" id="ProtNLM"/>
    </source>
</evidence>
<sequence length="103" mass="11489">MKMQKFIYTILLLSFCLLGKSVGYSQTPIHLHCEHLVNPLGIDVLEPRFSWQLSGAKRGALQRSYQIEIGTDSIALSKGEASFWNSGKIDSDAILVAYKGKKM</sequence>
<accession>A0ABU1S2C0</accession>
<dbReference type="Gene3D" id="2.60.40.10">
    <property type="entry name" value="Immunoglobulins"/>
    <property type="match status" value="1"/>
</dbReference>